<dbReference type="SUPFAM" id="SSF52047">
    <property type="entry name" value="RNI-like"/>
    <property type="match status" value="1"/>
</dbReference>
<proteinExistence type="predicted"/>
<dbReference type="GO" id="GO:0031146">
    <property type="term" value="P:SCF-dependent proteasomal ubiquitin-dependent protein catabolic process"/>
    <property type="evidence" value="ECO:0007669"/>
    <property type="project" value="TreeGrafter"/>
</dbReference>
<dbReference type="AlphaFoldDB" id="A0A433R0U0"/>
<dbReference type="GO" id="GO:0019005">
    <property type="term" value="C:SCF ubiquitin ligase complex"/>
    <property type="evidence" value="ECO:0007669"/>
    <property type="project" value="TreeGrafter"/>
</dbReference>
<dbReference type="Gene3D" id="3.80.10.10">
    <property type="entry name" value="Ribonuclease Inhibitor"/>
    <property type="match status" value="1"/>
</dbReference>
<dbReference type="EMBL" id="RBNJ01000005">
    <property type="protein sequence ID" value="RUS35624.1"/>
    <property type="molecule type" value="Genomic_DNA"/>
</dbReference>
<evidence type="ECO:0000313" key="2">
    <source>
        <dbReference type="Proteomes" id="UP000274822"/>
    </source>
</evidence>
<evidence type="ECO:0000313" key="1">
    <source>
        <dbReference type="EMBL" id="RUS35624.1"/>
    </source>
</evidence>
<accession>A0A433R0U0</accession>
<name>A0A433R0U0_9FUNG</name>
<dbReference type="InterPro" id="IPR032675">
    <property type="entry name" value="LRR_dom_sf"/>
</dbReference>
<dbReference type="PANTHER" id="PTHR13318">
    <property type="entry name" value="PARTNER OF PAIRED, ISOFORM B-RELATED"/>
    <property type="match status" value="1"/>
</dbReference>
<sequence length="377" mass="43603">MPTPTLPFDILTSIFKVLYQWSMHSTIENHIFHTDLFNCSLVSHDWRAAALPLLWMTLRIYQFIDKGWQRLADSLVAECASTIQGKINRASYITNIKMYTYQNLRSDSYAPIIRILNLLQASQLRNIEVETPLPDNILQTIFPALSHSLESLSFVDSNEQFRTCTPYSDIVLQNFPKSLRKLKYFASDRTVINSKNTFALPKLRILYLSNLEMTADALDQGLRTWHPNFKDLNITDSPKFFQSSVMHALAECYPNLRCLTLHNYSRSSFADISDEPLCCLIDSCLHLCYLDLHCVTNLSNLFLIHCAHHARNLQELYIMQNGFQLTGKGVVEMIGWKQRLKYIKIQVGGDEMDEEFVKAIVSNCKHLWLYKIGIFRN</sequence>
<comment type="caution">
    <text evidence="1">The sequence shown here is derived from an EMBL/GenBank/DDBJ whole genome shotgun (WGS) entry which is preliminary data.</text>
</comment>
<reference evidence="1 2" key="1">
    <citation type="journal article" date="2018" name="New Phytol.">
        <title>Phylogenomics of Endogonaceae and evolution of mycorrhizas within Mucoromycota.</title>
        <authorList>
            <person name="Chang Y."/>
            <person name="Desiro A."/>
            <person name="Na H."/>
            <person name="Sandor L."/>
            <person name="Lipzen A."/>
            <person name="Clum A."/>
            <person name="Barry K."/>
            <person name="Grigoriev I.V."/>
            <person name="Martin F.M."/>
            <person name="Stajich J.E."/>
            <person name="Smith M.E."/>
            <person name="Bonito G."/>
            <person name="Spatafora J.W."/>
        </authorList>
    </citation>
    <scope>NUCLEOTIDE SEQUENCE [LARGE SCALE GENOMIC DNA]</scope>
    <source>
        <strain evidence="1 2">AD002</strain>
    </source>
</reference>
<dbReference type="Proteomes" id="UP000274822">
    <property type="component" value="Unassembled WGS sequence"/>
</dbReference>
<gene>
    <name evidence="1" type="ORF">BC938DRAFT_480501</name>
</gene>
<organism evidence="1 2">
    <name type="scientific">Jimgerdemannia flammicorona</name>
    <dbReference type="NCBI Taxonomy" id="994334"/>
    <lineage>
        <taxon>Eukaryota</taxon>
        <taxon>Fungi</taxon>
        <taxon>Fungi incertae sedis</taxon>
        <taxon>Mucoromycota</taxon>
        <taxon>Mucoromycotina</taxon>
        <taxon>Endogonomycetes</taxon>
        <taxon>Endogonales</taxon>
        <taxon>Endogonaceae</taxon>
        <taxon>Jimgerdemannia</taxon>
    </lineage>
</organism>
<protein>
    <submittedName>
        <fullName evidence="1">Uncharacterized protein</fullName>
    </submittedName>
</protein>
<keyword evidence="2" id="KW-1185">Reference proteome</keyword>